<keyword evidence="3 7" id="KW-0238">DNA-binding</keyword>
<name>A0ABR9IT67_RHIVS</name>
<proteinExistence type="inferred from homology"/>
<organism evidence="7 8">
    <name type="scientific">Rhizobium viscosum</name>
    <name type="common">Arthrobacter viscosus</name>
    <dbReference type="NCBI Taxonomy" id="1673"/>
    <lineage>
        <taxon>Bacteria</taxon>
        <taxon>Pseudomonadati</taxon>
        <taxon>Pseudomonadota</taxon>
        <taxon>Alphaproteobacteria</taxon>
        <taxon>Hyphomicrobiales</taxon>
        <taxon>Rhizobiaceae</taxon>
        <taxon>Rhizobium/Agrobacterium group</taxon>
        <taxon>Rhizobium</taxon>
    </lineage>
</organism>
<reference evidence="7 8" key="1">
    <citation type="submission" date="2020-10" db="EMBL/GenBank/DDBJ databases">
        <title>Sequencing the genomes of 1000 actinobacteria strains.</title>
        <authorList>
            <person name="Klenk H.-P."/>
        </authorList>
    </citation>
    <scope>NUCLEOTIDE SEQUENCE [LARGE SCALE GENOMIC DNA]</scope>
    <source>
        <strain evidence="7 8">DSM 7307</strain>
    </source>
</reference>
<evidence type="ECO:0000256" key="1">
    <source>
        <dbReference type="ARBA" id="ARBA00009437"/>
    </source>
</evidence>
<evidence type="ECO:0000313" key="7">
    <source>
        <dbReference type="EMBL" id="MBE1506397.1"/>
    </source>
</evidence>
<gene>
    <name evidence="7" type="ORF">H4W29_003578</name>
</gene>
<keyword evidence="2" id="KW-0805">Transcription regulation</keyword>
<dbReference type="InterPro" id="IPR050950">
    <property type="entry name" value="HTH-type_LysR_regulators"/>
</dbReference>
<dbReference type="InterPro" id="IPR000847">
    <property type="entry name" value="LysR_HTH_N"/>
</dbReference>
<keyword evidence="4" id="KW-0804">Transcription</keyword>
<dbReference type="Gene3D" id="1.10.10.10">
    <property type="entry name" value="Winged helix-like DNA-binding domain superfamily/Winged helix DNA-binding domain"/>
    <property type="match status" value="1"/>
</dbReference>
<dbReference type="Gene3D" id="3.40.190.10">
    <property type="entry name" value="Periplasmic binding protein-like II"/>
    <property type="match status" value="2"/>
</dbReference>
<keyword evidence="8" id="KW-1185">Reference proteome</keyword>
<accession>A0ABR9IT67</accession>
<feature type="compositionally biased region" description="Polar residues" evidence="5">
    <location>
        <begin position="313"/>
        <end position="328"/>
    </location>
</feature>
<evidence type="ECO:0000256" key="3">
    <source>
        <dbReference type="ARBA" id="ARBA00023125"/>
    </source>
</evidence>
<dbReference type="InterPro" id="IPR036390">
    <property type="entry name" value="WH_DNA-bd_sf"/>
</dbReference>
<dbReference type="SUPFAM" id="SSF53850">
    <property type="entry name" value="Periplasmic binding protein-like II"/>
    <property type="match status" value="1"/>
</dbReference>
<feature type="domain" description="HTH lysR-type" evidence="6">
    <location>
        <begin position="2"/>
        <end position="59"/>
    </location>
</feature>
<comment type="similarity">
    <text evidence="1">Belongs to the LysR transcriptional regulatory family.</text>
</comment>
<dbReference type="Pfam" id="PF00126">
    <property type="entry name" value="HTH_1"/>
    <property type="match status" value="1"/>
</dbReference>
<evidence type="ECO:0000256" key="4">
    <source>
        <dbReference type="ARBA" id="ARBA00023163"/>
    </source>
</evidence>
<dbReference type="Pfam" id="PF03466">
    <property type="entry name" value="LysR_substrate"/>
    <property type="match status" value="1"/>
</dbReference>
<comment type="caution">
    <text evidence="7">The sequence shown here is derived from an EMBL/GenBank/DDBJ whole genome shotgun (WGS) entry which is preliminary data.</text>
</comment>
<dbReference type="InterPro" id="IPR005119">
    <property type="entry name" value="LysR_subst-bd"/>
</dbReference>
<dbReference type="PROSITE" id="PS50931">
    <property type="entry name" value="HTH_LYSR"/>
    <property type="match status" value="1"/>
</dbReference>
<evidence type="ECO:0000259" key="6">
    <source>
        <dbReference type="PROSITE" id="PS50931"/>
    </source>
</evidence>
<evidence type="ECO:0000256" key="5">
    <source>
        <dbReference type="SAM" id="MobiDB-lite"/>
    </source>
</evidence>
<dbReference type="Proteomes" id="UP000620262">
    <property type="component" value="Unassembled WGS sequence"/>
</dbReference>
<evidence type="ECO:0000256" key="2">
    <source>
        <dbReference type="ARBA" id="ARBA00023015"/>
    </source>
</evidence>
<dbReference type="EMBL" id="JADBEC010000001">
    <property type="protein sequence ID" value="MBE1506397.1"/>
    <property type="molecule type" value="Genomic_DNA"/>
</dbReference>
<feature type="region of interest" description="Disordered" evidence="5">
    <location>
        <begin position="296"/>
        <end position="328"/>
    </location>
</feature>
<evidence type="ECO:0000313" key="8">
    <source>
        <dbReference type="Proteomes" id="UP000620262"/>
    </source>
</evidence>
<dbReference type="PRINTS" id="PR00039">
    <property type="entry name" value="HTHLYSR"/>
</dbReference>
<dbReference type="GO" id="GO:0003677">
    <property type="term" value="F:DNA binding"/>
    <property type="evidence" value="ECO:0007669"/>
    <property type="project" value="UniProtKB-KW"/>
</dbReference>
<dbReference type="SUPFAM" id="SSF46785">
    <property type="entry name" value="Winged helix' DNA-binding domain"/>
    <property type="match status" value="1"/>
</dbReference>
<dbReference type="RefSeq" id="WP_246517216.1">
    <property type="nucleotide sequence ID" value="NZ_BAAAVL010000013.1"/>
</dbReference>
<protein>
    <submittedName>
        <fullName evidence="7">DNA-binding transcriptional LysR family regulator</fullName>
    </submittedName>
</protein>
<dbReference type="InterPro" id="IPR036388">
    <property type="entry name" value="WH-like_DNA-bd_sf"/>
</dbReference>
<dbReference type="PANTHER" id="PTHR30419">
    <property type="entry name" value="HTH-TYPE TRANSCRIPTIONAL REGULATOR YBHD"/>
    <property type="match status" value="1"/>
</dbReference>
<sequence length="328" mass="35612">MLNLDQLAAFVSVVDLGSFTAAAERAGLTQPAVSLQVKLLEQRMGVRLIERVGRRAQPSAAGVELLAHARRILGECAVAEEAMAPYKEGAVGRVRIGSGGTASIHLLPRAIAAAKKRMPGLEILVRVGNTDEMVRDLETNALDIAVVTLPASGRSIEIEPFYEDELVAVAPNGSTMPEGGPAPDFFKDKVMMLYEGGNTRRAIDEWFETAGIRSQPTMEFGSVEAIKELVAAGLGWSVLPGLALKRDRGRFVTSPVQPPLVRQLGMVIRRDKHLTRGLREVMKCLRAFENLTRPPVENDHCRASSVGRMPQPHNLSSPLLQPMGNKSR</sequence>
<dbReference type="CDD" id="cd05466">
    <property type="entry name" value="PBP2_LTTR_substrate"/>
    <property type="match status" value="1"/>
</dbReference>